<dbReference type="PANTHER" id="PTHR37317">
    <property type="entry name" value="BLR8090 PROTEIN"/>
    <property type="match status" value="1"/>
</dbReference>
<evidence type="ECO:0000313" key="4">
    <source>
        <dbReference type="Proteomes" id="UP000181936"/>
    </source>
</evidence>
<dbReference type="RefSeq" id="WP_072578267.1">
    <property type="nucleotide sequence ID" value="NZ_CP016020.1"/>
</dbReference>
<dbReference type="STRING" id="1547283.A9C19_01185"/>
<dbReference type="Proteomes" id="UP000181936">
    <property type="component" value="Chromosome"/>
</dbReference>
<feature type="domain" description="Treble clef zinc finger" evidence="2">
    <location>
        <begin position="578"/>
        <end position="634"/>
    </location>
</feature>
<gene>
    <name evidence="3" type="ORF">A9C19_01185</name>
</gene>
<evidence type="ECO:0000313" key="3">
    <source>
        <dbReference type="EMBL" id="APH03479.1"/>
    </source>
</evidence>
<organism evidence="3 4">
    <name type="scientific">Bacillus weihaiensis</name>
    <dbReference type="NCBI Taxonomy" id="1547283"/>
    <lineage>
        <taxon>Bacteria</taxon>
        <taxon>Bacillati</taxon>
        <taxon>Bacillota</taxon>
        <taxon>Bacilli</taxon>
        <taxon>Bacillales</taxon>
        <taxon>Bacillaceae</taxon>
        <taxon>Bacillus</taxon>
    </lineage>
</organism>
<protein>
    <recommendedName>
        <fullName evidence="2">Treble clef zinc finger domain-containing protein</fullName>
    </recommendedName>
</protein>
<dbReference type="KEGG" id="bwh:A9C19_01185"/>
<reference evidence="3 4" key="1">
    <citation type="journal article" date="2016" name="Sci. Rep.">
        <title>Complete genome sequence and transcriptomic analysis of a novel marine strain Bacillus weihaiensis reveals the mechanism of brown algae degradation.</title>
        <authorList>
            <person name="Zhu Y."/>
            <person name="Chen P."/>
            <person name="Bao Y."/>
            <person name="Men Y."/>
            <person name="Zeng Y."/>
            <person name="Yang J."/>
            <person name="Sun J."/>
            <person name="Sun Y."/>
        </authorList>
    </citation>
    <scope>NUCLEOTIDE SEQUENCE [LARGE SCALE GENOMIC DNA]</scope>
    <source>
        <strain evidence="3 4">Alg07</strain>
    </source>
</reference>
<dbReference type="EMBL" id="CP016020">
    <property type="protein sequence ID" value="APH03479.1"/>
    <property type="molecule type" value="Genomic_DNA"/>
</dbReference>
<dbReference type="AlphaFoldDB" id="A0A1L3MMA6"/>
<evidence type="ECO:0000259" key="2">
    <source>
        <dbReference type="Pfam" id="PF14311"/>
    </source>
</evidence>
<keyword evidence="1" id="KW-0175">Coiled coil</keyword>
<name>A0A1L3MMA6_9BACI</name>
<proteinExistence type="predicted"/>
<dbReference type="InterPro" id="IPR025487">
    <property type="entry name" value="DUF4379"/>
</dbReference>
<evidence type="ECO:0000256" key="1">
    <source>
        <dbReference type="SAM" id="Coils"/>
    </source>
</evidence>
<accession>A0A1L3MMA6</accession>
<dbReference type="OrthoDB" id="583824at2"/>
<dbReference type="PANTHER" id="PTHR37317:SF1">
    <property type="entry name" value="ZINC-RIBBON DOMAIN-CONTAINING PROTEIN-RELATED"/>
    <property type="match status" value="1"/>
</dbReference>
<keyword evidence="4" id="KW-1185">Reference proteome</keyword>
<feature type="domain" description="Treble clef zinc finger" evidence="2">
    <location>
        <begin position="352"/>
        <end position="403"/>
    </location>
</feature>
<dbReference type="Pfam" id="PF14311">
    <property type="entry name" value="DUF4379"/>
    <property type="match status" value="3"/>
</dbReference>
<sequence>MKLAELDQLYRNLFKDYLENQEGINWDSYIKQEKKIVESYLIDLLNKGDNLKSRQTDTPIIETHRELVNEIWDWESNSQLEIFPDRYSSGSQQSAIFICPNNNTHPPYIKKIYQLFNETQGCPYCAGNYKRCITNSFGYLKKDFTQYWDIKQNGQLTPFHVGIGAEEEVSFICAGCKKESKICKVQNYKVLRYCDSCKSHFKTKRKKRNPILNDEMESFYNSVWDEFSSDVPLNWEEIFEKEKEITEREFMKKIELKKRNNKKVEPLDLNSDLIQKEWNIELNLKLGIEPEKFSKGSSQIAVFNCIEEELHPSYDTKISNKTLNENKCPYCNLQRICIHNSFGYRYPEVAISWSDEKNGEVNPFKISHGVNKKYFFTCPVCENEEWYTTPINRVKRYACPTCMKGKNVSFPQHAIYYYFKKLVSKKTELCFDLNRDIPKAHVLEIDVFLPYFKFGIEYHGEYYHKDKEESDLEKKHKITKRGIDLIIIRESDRLEFKETETQYIHYTKSGFGTIEYFNSLKECILKSFDYLCSNFPELSSVKNRFDEIDIEKDAFEIQKHLFYPKENHFFVTHPYLKEHWDDEKNKKEGFRPEFFTAGSNTKVFWKCLTCNKESYERPIKTMCNSQQIIGCKSCMSSYMSKVKTDYFKNKPKYEVVSDSIAETHPDILHIWMYDKNGEMRPEYLKANSSEEIIVMWNGEERTSTVRNIIDSLERKEKRDKETKKKEKEIIDGFLKGHTKQKIKDDCKVSDKRINNVYEKYIESGIYQIQDQPFDFDSEMELQFKKLRDYGQSFLEIKQEMGFSHSELQQYKEKLLKENRISKVQKISPEVIQNLLNKDYSIEEISEILNRSIKTIYHYIYLHKLSLPEKPIEHIFMTHHNLSEIYDYEKNAEMGIDYNNLTKSSEESVYWICKTHGSYKQRVDTKARSEHYWLCSECNQERFVDYVKQMREEEKYEVKENSLYDINPKVLNQIWMKDRNERSPKQYSANTPRETVWVKIDGKPKEMRIDHLNTYLNQYDEKCKKNKKLENEEKELKKKISKLLSGNTPYKKIMKELKIGQKRFYRLKDELE</sequence>
<feature type="coiled-coil region" evidence="1">
    <location>
        <begin position="1011"/>
        <end position="1045"/>
    </location>
</feature>
<feature type="domain" description="Treble clef zinc finger" evidence="2">
    <location>
        <begin position="276"/>
        <end position="333"/>
    </location>
</feature>